<keyword evidence="2" id="KW-1185">Reference proteome</keyword>
<dbReference type="EMBL" id="JBHTKR010000007">
    <property type="protein sequence ID" value="MFD1196397.1"/>
    <property type="molecule type" value="Genomic_DNA"/>
</dbReference>
<gene>
    <name evidence="1" type="ORF">ACFQ3C_17125</name>
</gene>
<reference evidence="2" key="1">
    <citation type="journal article" date="2019" name="Int. J. Syst. Evol. Microbiol.">
        <title>The Global Catalogue of Microorganisms (GCM) 10K type strain sequencing project: providing services to taxonomists for standard genome sequencing and annotation.</title>
        <authorList>
            <consortium name="The Broad Institute Genomics Platform"/>
            <consortium name="The Broad Institute Genome Sequencing Center for Infectious Disease"/>
            <person name="Wu L."/>
            <person name="Ma J."/>
        </authorList>
    </citation>
    <scope>NUCLEOTIDE SEQUENCE [LARGE SCALE GENOMIC DNA]</scope>
    <source>
        <strain evidence="2">CCUG 55328</strain>
    </source>
</reference>
<dbReference type="Pfam" id="PF06620">
    <property type="entry name" value="DUF1150"/>
    <property type="match status" value="1"/>
</dbReference>
<accession>A0ABW3TII3</accession>
<sequence length="75" mass="8453">MDVKFDFGDEGENPIVYVRPVKVADLPEEIRQQAMGVDTLYAVHDATGNQLALVKDRRLAFVLARQNQMDPVTVH</sequence>
<dbReference type="RefSeq" id="WP_380794393.1">
    <property type="nucleotide sequence ID" value="NZ_JBHTKR010000007.1"/>
</dbReference>
<evidence type="ECO:0000313" key="1">
    <source>
        <dbReference type="EMBL" id="MFD1196397.1"/>
    </source>
</evidence>
<comment type="caution">
    <text evidence="1">The sequence shown here is derived from an EMBL/GenBank/DDBJ whole genome shotgun (WGS) entry which is preliminary data.</text>
</comment>
<name>A0ABW3TII3_9RHOB</name>
<proteinExistence type="predicted"/>
<protein>
    <submittedName>
        <fullName evidence="1">DUF1150 family protein</fullName>
    </submittedName>
</protein>
<dbReference type="InterPro" id="IPR009531">
    <property type="entry name" value="DUF1150"/>
</dbReference>
<evidence type="ECO:0000313" key="2">
    <source>
        <dbReference type="Proteomes" id="UP001597151"/>
    </source>
</evidence>
<organism evidence="1 2">
    <name type="scientific">Seohaeicola saemankumensis</name>
    <dbReference type="NCBI Taxonomy" id="481181"/>
    <lineage>
        <taxon>Bacteria</taxon>
        <taxon>Pseudomonadati</taxon>
        <taxon>Pseudomonadota</taxon>
        <taxon>Alphaproteobacteria</taxon>
        <taxon>Rhodobacterales</taxon>
        <taxon>Roseobacteraceae</taxon>
        <taxon>Seohaeicola</taxon>
    </lineage>
</organism>
<dbReference type="Proteomes" id="UP001597151">
    <property type="component" value="Unassembled WGS sequence"/>
</dbReference>